<dbReference type="InterPro" id="IPR012337">
    <property type="entry name" value="RNaseH-like_sf"/>
</dbReference>
<keyword evidence="10" id="KW-0238">DNA-binding</keyword>
<dbReference type="Pfam" id="PF08411">
    <property type="entry name" value="ExoI_SH3"/>
    <property type="match status" value="1"/>
</dbReference>
<feature type="binding site" evidence="15">
    <location>
        <position position="11"/>
    </location>
    <ligand>
        <name>Mg(2+)</name>
        <dbReference type="ChEBI" id="CHEBI:18420"/>
        <label>1</label>
    </ligand>
</feature>
<keyword evidence="7 13" id="KW-0378">Hydrolase</keyword>
<dbReference type="Gene3D" id="3.30.420.10">
    <property type="entry name" value="Ribonuclease H-like superfamily/Ribonuclease H"/>
    <property type="match status" value="1"/>
</dbReference>
<sequence length="492" mass="55617">MPLPETFYWHDYETWGSDPRRDRPCQFAGLRTDAQLNELGPAEPPLVRYCQPADDFLPAPDACLVTGITPQLAAQQGVSETAFAADIQQQFARPGTCSVGYNSIRFDEEVTRSLFYRNFLDPYGHSWRDGTSRWDLIDLVRLAHALRPEGIEWPRHPGGATSFRLEHLTAANGIAHQGAHDALADVRATLALARLLRDAQPRLFHYGLELRDKERVRELLKPGQPVLHVSSRYPAERGCIAPVMVVAPTSAEDRSGVILWDLREDPAELFALEVAEIRERVFTRAEDLPPGIRRLPLKKLRLNASPMVAPLSTLRADAAERWLIDPTQVKQRWQAFHANAEAVARVAERVRAAFARHGLDAAQDPDHALYAGFFPPADQRLMGRVRAMSPAELAGARLKFQDPRLPVLLFRYRARNWPDSLSPTERATWDAWRIRQLADESSGCGPSLRQYRQRIRELRDEHRGNAATEQLLNALENWPREIGVPDSVTRSM</sequence>
<dbReference type="GO" id="GO:0003677">
    <property type="term" value="F:DNA binding"/>
    <property type="evidence" value="ECO:0007669"/>
    <property type="project" value="UniProtKB-KW"/>
</dbReference>
<feature type="domain" description="ExoI SH3-like" evidence="16">
    <location>
        <begin position="201"/>
        <end position="358"/>
    </location>
</feature>
<evidence type="ECO:0000256" key="6">
    <source>
        <dbReference type="ARBA" id="ARBA00022763"/>
    </source>
</evidence>
<evidence type="ECO:0000256" key="3">
    <source>
        <dbReference type="ARBA" id="ARBA00019900"/>
    </source>
</evidence>
<dbReference type="Gene3D" id="1.20.1280.70">
    <property type="entry name" value="Exonuclease ExoI, domain 3"/>
    <property type="match status" value="1"/>
</dbReference>
<dbReference type="InterPro" id="IPR023607">
    <property type="entry name" value="Exodeoxyribonuclease_I"/>
</dbReference>
<dbReference type="Pfam" id="PF00929">
    <property type="entry name" value="RNase_T"/>
    <property type="match status" value="1"/>
</dbReference>
<dbReference type="SUPFAM" id="SSF53098">
    <property type="entry name" value="Ribonuclease H-like"/>
    <property type="match status" value="1"/>
</dbReference>
<comment type="catalytic activity">
    <reaction evidence="1 13">
        <text>Exonucleolytic cleavage in the 3'- to 5'-direction to yield nucleoside 5'-phosphates.</text>
        <dbReference type="EC" id="3.1.11.1"/>
    </reaction>
</comment>
<dbReference type="GO" id="GO:0006281">
    <property type="term" value="P:DNA repair"/>
    <property type="evidence" value="ECO:0007669"/>
    <property type="project" value="UniProtKB-KW"/>
</dbReference>
<dbReference type="AlphaFoldDB" id="H8YZR5"/>
<dbReference type="Pfam" id="PF26016">
    <property type="entry name" value="ExoI_C"/>
    <property type="match status" value="1"/>
</dbReference>
<dbReference type="Gene3D" id="3.30.1520.20">
    <property type="entry name" value="Exonuclease ExoI, domain 2"/>
    <property type="match status" value="1"/>
</dbReference>
<dbReference type="FunFam" id="3.30.420.10:FF:000033">
    <property type="entry name" value="Exodeoxyribonuclease I"/>
    <property type="match status" value="1"/>
</dbReference>
<dbReference type="Proteomes" id="UP000002964">
    <property type="component" value="Unassembled WGS sequence"/>
</dbReference>
<evidence type="ECO:0000256" key="11">
    <source>
        <dbReference type="ARBA" id="ARBA00023204"/>
    </source>
</evidence>
<evidence type="ECO:0000259" key="16">
    <source>
        <dbReference type="PROSITE" id="PS51784"/>
    </source>
</evidence>
<reference evidence="18 19" key="2">
    <citation type="submission" date="2011-11" db="EMBL/GenBank/DDBJ databases">
        <authorList>
            <consortium name="US DOE Joint Genome Institute"/>
            <person name="Lucas S."/>
            <person name="Han J."/>
            <person name="Lapidus A."/>
            <person name="Cheng J.-F."/>
            <person name="Goodwin L."/>
            <person name="Pitluck S."/>
            <person name="Peters L."/>
            <person name="Ovchinnikova G."/>
            <person name="Zhang X."/>
            <person name="Detter J.C."/>
            <person name="Han C."/>
            <person name="Tapia R."/>
            <person name="Land M."/>
            <person name="Hauser L."/>
            <person name="Kyrpides N."/>
            <person name="Ivanova N."/>
            <person name="Pagani I."/>
            <person name="Vogl K."/>
            <person name="Liu Z."/>
            <person name="Overmann J."/>
            <person name="Frigaard N.-U."/>
            <person name="Bryant D."/>
            <person name="Woyke T."/>
        </authorList>
    </citation>
    <scope>NUCLEOTIDE SEQUENCE [LARGE SCALE GENOMIC DNA]</scope>
    <source>
        <strain evidence="18 19">970</strain>
    </source>
</reference>
<feature type="binding site" evidence="14">
    <location>
        <position position="164"/>
    </location>
    <ligand>
        <name>substrate</name>
    </ligand>
</feature>
<keyword evidence="9 15" id="KW-0460">Magnesium</keyword>
<evidence type="ECO:0000313" key="19">
    <source>
        <dbReference type="Proteomes" id="UP000002964"/>
    </source>
</evidence>
<evidence type="ECO:0000256" key="5">
    <source>
        <dbReference type="ARBA" id="ARBA00022723"/>
    </source>
</evidence>
<dbReference type="NCBIfam" id="NF008746">
    <property type="entry name" value="PRK11779.1"/>
    <property type="match status" value="1"/>
</dbReference>
<evidence type="ECO:0000256" key="15">
    <source>
        <dbReference type="PIRSR" id="PIRSR000977-2"/>
    </source>
</evidence>
<protein>
    <recommendedName>
        <fullName evidence="3 13">Exodeoxyribonuclease I</fullName>
        <ecNumber evidence="2 13">3.1.11.1</ecNumber>
    </recommendedName>
</protein>
<dbReference type="PIRSF" id="PIRSF000977">
    <property type="entry name" value="Exodeoxyribonuclease_I"/>
    <property type="match status" value="1"/>
</dbReference>
<dbReference type="SMART" id="SM00479">
    <property type="entry name" value="EXOIII"/>
    <property type="match status" value="1"/>
</dbReference>
<feature type="binding site" evidence="14">
    <location>
        <position position="13"/>
    </location>
    <ligand>
        <name>substrate</name>
    </ligand>
</feature>
<dbReference type="InterPro" id="IPR058561">
    <property type="entry name" value="Exonuc_1_C"/>
</dbReference>
<dbReference type="InterPro" id="IPR013620">
    <property type="entry name" value="Exonuc_1_SH3"/>
</dbReference>
<evidence type="ECO:0000256" key="1">
    <source>
        <dbReference type="ARBA" id="ARBA00000563"/>
    </source>
</evidence>
<dbReference type="STRING" id="631362.Thi970DRAFT_02444"/>
<dbReference type="EC" id="3.1.11.1" evidence="2 13"/>
<evidence type="ECO:0000256" key="12">
    <source>
        <dbReference type="ARBA" id="ARBA00046792"/>
    </source>
</evidence>
<keyword evidence="4 13" id="KW-0540">Nuclease</keyword>
<dbReference type="GO" id="GO:0046872">
    <property type="term" value="F:metal ion binding"/>
    <property type="evidence" value="ECO:0007669"/>
    <property type="project" value="UniProtKB-KW"/>
</dbReference>
<keyword evidence="5 15" id="KW-0479">Metal-binding</keyword>
<keyword evidence="19" id="KW-1185">Reference proteome</keyword>
<feature type="domain" description="ExoI C-terminal" evidence="17">
    <location>
        <begin position="361"/>
        <end position="483"/>
    </location>
</feature>
<comment type="cofactor">
    <cofactor evidence="15">
        <name>Mg(2+)</name>
        <dbReference type="ChEBI" id="CHEBI:18420"/>
    </cofactor>
    <text evidence="15">Binds 2 Mg(2+) ions per monomer.</text>
</comment>
<comment type="subunit">
    <text evidence="12">Monomer. Interacts with ssb (via C-terminus); this interaction stimulates the exonuclease activity by recruiting the enzyme to its substrate.</text>
</comment>
<organism evidence="18 19">
    <name type="scientific">Thiorhodovibrio frisius</name>
    <dbReference type="NCBI Taxonomy" id="631362"/>
    <lineage>
        <taxon>Bacteria</taxon>
        <taxon>Pseudomonadati</taxon>
        <taxon>Pseudomonadota</taxon>
        <taxon>Gammaproteobacteria</taxon>
        <taxon>Chromatiales</taxon>
        <taxon>Chromatiaceae</taxon>
        <taxon>Thiorhodovibrio</taxon>
    </lineage>
</organism>
<feature type="binding site" evidence="15">
    <location>
        <position position="13"/>
    </location>
    <ligand>
        <name>Mg(2+)</name>
        <dbReference type="ChEBI" id="CHEBI:18420"/>
        <label>2</label>
    </ligand>
</feature>
<evidence type="ECO:0000256" key="9">
    <source>
        <dbReference type="ARBA" id="ARBA00022842"/>
    </source>
</evidence>
<evidence type="ECO:0000256" key="13">
    <source>
        <dbReference type="PIRNR" id="PIRNR000977"/>
    </source>
</evidence>
<keyword evidence="6 13" id="KW-0227">DNA damage</keyword>
<evidence type="ECO:0000256" key="8">
    <source>
        <dbReference type="ARBA" id="ARBA00022839"/>
    </source>
</evidence>
<evidence type="ECO:0000256" key="4">
    <source>
        <dbReference type="ARBA" id="ARBA00022722"/>
    </source>
</evidence>
<evidence type="ECO:0000256" key="10">
    <source>
        <dbReference type="ARBA" id="ARBA00023125"/>
    </source>
</evidence>
<evidence type="ECO:0000313" key="18">
    <source>
        <dbReference type="EMBL" id="EIC22192.1"/>
    </source>
</evidence>
<name>H8YZR5_9GAMM</name>
<dbReference type="PROSITE" id="PS51785">
    <property type="entry name" value="EXOI_C"/>
    <property type="match status" value="1"/>
</dbReference>
<evidence type="ECO:0000256" key="2">
    <source>
        <dbReference type="ARBA" id="ARBA00012108"/>
    </source>
</evidence>
<dbReference type="CDD" id="cd06138">
    <property type="entry name" value="ExoI_N"/>
    <property type="match status" value="1"/>
</dbReference>
<evidence type="ECO:0000256" key="7">
    <source>
        <dbReference type="ARBA" id="ARBA00022801"/>
    </source>
</evidence>
<dbReference type="GO" id="GO:0008310">
    <property type="term" value="F:single-stranded DNA 3'-5' DNA exonuclease activity"/>
    <property type="evidence" value="ECO:0007669"/>
    <property type="project" value="UniProtKB-EC"/>
</dbReference>
<reference evidence="19" key="1">
    <citation type="submission" date="2011-06" db="EMBL/GenBank/DDBJ databases">
        <authorList>
            <consortium name="US DOE Joint Genome Institute (JGI-PGF)"/>
            <person name="Lucas S."/>
            <person name="Han J."/>
            <person name="Lapidus A."/>
            <person name="Cheng J.-F."/>
            <person name="Goodwin L."/>
            <person name="Pitluck S."/>
            <person name="Peters L."/>
            <person name="Land M.L."/>
            <person name="Hauser L."/>
            <person name="Vogl K."/>
            <person name="Liu Z."/>
            <person name="Overmann J."/>
            <person name="Frigaard N.-U."/>
            <person name="Bryant D.A."/>
            <person name="Woyke T.J."/>
        </authorList>
    </citation>
    <scope>NUCLEOTIDE SEQUENCE [LARGE SCALE GENOMIC DNA]</scope>
    <source>
        <strain evidence="19">970</strain>
    </source>
</reference>
<dbReference type="HOGENOM" id="CLU_043508_1_1_6"/>
<dbReference type="eggNOG" id="COG2925">
    <property type="taxonomic scope" value="Bacteria"/>
</dbReference>
<dbReference type="InterPro" id="IPR036397">
    <property type="entry name" value="RNaseH_sf"/>
</dbReference>
<dbReference type="Gene3D" id="1.10.287.1240">
    <property type="match status" value="1"/>
</dbReference>
<dbReference type="InterPro" id="IPR013520">
    <property type="entry name" value="Ribonucl_H"/>
</dbReference>
<evidence type="ECO:0000259" key="17">
    <source>
        <dbReference type="PROSITE" id="PS51785"/>
    </source>
</evidence>
<dbReference type="EMBL" id="JH603169">
    <property type="protein sequence ID" value="EIC22192.1"/>
    <property type="molecule type" value="Genomic_DNA"/>
</dbReference>
<keyword evidence="8 13" id="KW-0269">Exonuclease</keyword>
<proteinExistence type="predicted"/>
<keyword evidence="11 13" id="KW-0234">DNA repair</keyword>
<evidence type="ECO:0000256" key="14">
    <source>
        <dbReference type="PIRSR" id="PIRSR000977-1"/>
    </source>
</evidence>
<dbReference type="InterPro" id="IPR034747">
    <property type="entry name" value="EXOI_SH3"/>
</dbReference>
<gene>
    <name evidence="18" type="ORF">Thi970DRAFT_02444</name>
</gene>
<dbReference type="RefSeq" id="WP_009148819.1">
    <property type="nucleotide sequence ID" value="NZ_CP121471.1"/>
</dbReference>
<accession>H8YZR5</accession>
<feature type="binding site" evidence="15">
    <location>
        <position position="185"/>
    </location>
    <ligand>
        <name>Mg(2+)</name>
        <dbReference type="ChEBI" id="CHEBI:18420"/>
        <label>2</label>
    </ligand>
</feature>
<dbReference type="PROSITE" id="PS51784">
    <property type="entry name" value="EXOI_SH3"/>
    <property type="match status" value="1"/>
</dbReference>
<dbReference type="InterPro" id="IPR038649">
    <property type="entry name" value="EXOI_SH3_sf"/>
</dbReference>